<feature type="compositionally biased region" description="Acidic residues" evidence="1">
    <location>
        <begin position="291"/>
        <end position="304"/>
    </location>
</feature>
<feature type="region of interest" description="Disordered" evidence="1">
    <location>
        <begin position="67"/>
        <end position="185"/>
    </location>
</feature>
<reference evidence="2 3" key="1">
    <citation type="submission" date="2023-08" db="EMBL/GenBank/DDBJ databases">
        <title>Black Yeasts Isolated from many extreme environments.</title>
        <authorList>
            <person name="Coleine C."/>
            <person name="Stajich J.E."/>
            <person name="Selbmann L."/>
        </authorList>
    </citation>
    <scope>NUCLEOTIDE SEQUENCE [LARGE SCALE GENOMIC DNA]</scope>
    <source>
        <strain evidence="2 3">CCFEE 5792</strain>
    </source>
</reference>
<dbReference type="GeneID" id="89973628"/>
<feature type="compositionally biased region" description="Polar residues" evidence="1">
    <location>
        <begin position="71"/>
        <end position="80"/>
    </location>
</feature>
<dbReference type="AlphaFoldDB" id="A0AAV9N7Z1"/>
<evidence type="ECO:0000313" key="2">
    <source>
        <dbReference type="EMBL" id="KAK5049029.1"/>
    </source>
</evidence>
<gene>
    <name evidence="2" type="ORF">LTR84_005451</name>
</gene>
<proteinExistence type="predicted"/>
<feature type="compositionally biased region" description="Low complexity" evidence="1">
    <location>
        <begin position="91"/>
        <end position="102"/>
    </location>
</feature>
<feature type="region of interest" description="Disordered" evidence="1">
    <location>
        <begin position="223"/>
        <end position="304"/>
    </location>
</feature>
<feature type="compositionally biased region" description="Basic and acidic residues" evidence="1">
    <location>
        <begin position="137"/>
        <end position="148"/>
    </location>
</feature>
<comment type="caution">
    <text evidence="2">The sequence shown here is derived from an EMBL/GenBank/DDBJ whole genome shotgun (WGS) entry which is preliminary data.</text>
</comment>
<sequence>MCYQNCTKYECPSCGVEPVADQRSYILCLRNSGCRWLYSAPETLPRQVTFEPGPLCSSCRQAHERQRHSARNTAQNSGCSQPGVRQRRQSLSHQQQQSYTHQAQHEHTQQRQQPHTYQRPRSYSRHRPQSYGQSPSRDTRSYPRHEDYLSQQDHYLTRRSEQRQRQRQSEPEWTEDPYLPEPQVDGVNYENWYRDHGTEVTQVSPQEPGRYSPHEHRRYYAQEPMRYSPQRAYRTRPSSPPPLRRRHTTSGRGTAGPRRRYDYESRYRAPNNRAEATPVPMSRHADRGGEFSDDSPGEYFSDDDFGEYRNEYWILDARSRRYR</sequence>
<organism evidence="2 3">
    <name type="scientific">Exophiala bonariae</name>
    <dbReference type="NCBI Taxonomy" id="1690606"/>
    <lineage>
        <taxon>Eukaryota</taxon>
        <taxon>Fungi</taxon>
        <taxon>Dikarya</taxon>
        <taxon>Ascomycota</taxon>
        <taxon>Pezizomycotina</taxon>
        <taxon>Eurotiomycetes</taxon>
        <taxon>Chaetothyriomycetidae</taxon>
        <taxon>Chaetothyriales</taxon>
        <taxon>Herpotrichiellaceae</taxon>
        <taxon>Exophiala</taxon>
    </lineage>
</organism>
<dbReference type="RefSeq" id="XP_064704234.1">
    <property type="nucleotide sequence ID" value="XM_064849020.1"/>
</dbReference>
<protein>
    <submittedName>
        <fullName evidence="2">Uncharacterized protein</fullName>
    </submittedName>
</protein>
<feature type="compositionally biased region" description="Basic and acidic residues" evidence="1">
    <location>
        <begin position="155"/>
        <end position="170"/>
    </location>
</feature>
<dbReference type="Proteomes" id="UP001358417">
    <property type="component" value="Unassembled WGS sequence"/>
</dbReference>
<accession>A0AAV9N7Z1</accession>
<evidence type="ECO:0000256" key="1">
    <source>
        <dbReference type="SAM" id="MobiDB-lite"/>
    </source>
</evidence>
<evidence type="ECO:0000313" key="3">
    <source>
        <dbReference type="Proteomes" id="UP001358417"/>
    </source>
</evidence>
<keyword evidence="3" id="KW-1185">Reference proteome</keyword>
<dbReference type="EMBL" id="JAVRRD010000020">
    <property type="protein sequence ID" value="KAK5049029.1"/>
    <property type="molecule type" value="Genomic_DNA"/>
</dbReference>
<name>A0AAV9N7Z1_9EURO</name>